<name>A0AAW2H4U4_9HYME</name>
<comment type="caution">
    <text evidence="1">The sequence shown here is derived from an EMBL/GenBank/DDBJ whole genome shotgun (WGS) entry which is preliminary data.</text>
</comment>
<reference evidence="1 2" key="1">
    <citation type="submission" date="2023-03" db="EMBL/GenBank/DDBJ databases">
        <title>High recombination rates correlate with genetic variation in Cardiocondyla obscurior ants.</title>
        <authorList>
            <person name="Errbii M."/>
        </authorList>
    </citation>
    <scope>NUCLEOTIDE SEQUENCE [LARGE SCALE GENOMIC DNA]</scope>
    <source>
        <strain evidence="1">Alpha-2009</strain>
        <tissue evidence="1">Whole body</tissue>
    </source>
</reference>
<keyword evidence="2" id="KW-1185">Reference proteome</keyword>
<organism evidence="1 2">
    <name type="scientific">Cardiocondyla obscurior</name>
    <dbReference type="NCBI Taxonomy" id="286306"/>
    <lineage>
        <taxon>Eukaryota</taxon>
        <taxon>Metazoa</taxon>
        <taxon>Ecdysozoa</taxon>
        <taxon>Arthropoda</taxon>
        <taxon>Hexapoda</taxon>
        <taxon>Insecta</taxon>
        <taxon>Pterygota</taxon>
        <taxon>Neoptera</taxon>
        <taxon>Endopterygota</taxon>
        <taxon>Hymenoptera</taxon>
        <taxon>Apocrita</taxon>
        <taxon>Aculeata</taxon>
        <taxon>Formicoidea</taxon>
        <taxon>Formicidae</taxon>
        <taxon>Myrmicinae</taxon>
        <taxon>Cardiocondyla</taxon>
    </lineage>
</organism>
<dbReference type="EMBL" id="JADYXP020000001">
    <property type="protein sequence ID" value="KAL0134599.1"/>
    <property type="molecule type" value="Genomic_DNA"/>
</dbReference>
<protein>
    <submittedName>
        <fullName evidence="1">Uncharacterized protein</fullName>
    </submittedName>
</protein>
<evidence type="ECO:0000313" key="2">
    <source>
        <dbReference type="Proteomes" id="UP001430953"/>
    </source>
</evidence>
<dbReference type="AlphaFoldDB" id="A0AAW2H4U4"/>
<sequence length="90" mass="10086">MRPTGRTSEHRHLEDGMITAVNLRRVAIVTTTDEVFSPPCPNGSTSRQQMRGTWHRRLQSGAPSSARDALSLSCQKINSPLSRLFFFLLC</sequence>
<dbReference type="Proteomes" id="UP001430953">
    <property type="component" value="Unassembled WGS sequence"/>
</dbReference>
<evidence type="ECO:0000313" key="1">
    <source>
        <dbReference type="EMBL" id="KAL0134599.1"/>
    </source>
</evidence>
<gene>
    <name evidence="1" type="ORF">PUN28_001415</name>
</gene>
<proteinExistence type="predicted"/>
<accession>A0AAW2H4U4</accession>